<dbReference type="EMBL" id="JACHIO010000001">
    <property type="protein sequence ID" value="MBB5061882.1"/>
    <property type="molecule type" value="Genomic_DNA"/>
</dbReference>
<evidence type="ECO:0000313" key="7">
    <source>
        <dbReference type="EMBL" id="MBB5061882.1"/>
    </source>
</evidence>
<keyword evidence="2" id="KW-1003">Cell membrane</keyword>
<evidence type="ECO:0000256" key="5">
    <source>
        <dbReference type="ARBA" id="ARBA00023136"/>
    </source>
</evidence>
<accession>A0A7W7ZL25</accession>
<gene>
    <name evidence="7" type="ORF">HDF15_000207</name>
</gene>
<dbReference type="GO" id="GO:0022857">
    <property type="term" value="F:transmembrane transporter activity"/>
    <property type="evidence" value="ECO:0007669"/>
    <property type="project" value="InterPro"/>
</dbReference>
<evidence type="ECO:0000256" key="6">
    <source>
        <dbReference type="SAM" id="Phobius"/>
    </source>
</evidence>
<dbReference type="PANTHER" id="PTHR30561">
    <property type="entry name" value="SMR FAMILY PROTON-DEPENDENT DRUG EFFLUX TRANSPORTER SUGE"/>
    <property type="match status" value="1"/>
</dbReference>
<feature type="transmembrane region" description="Helical" evidence="6">
    <location>
        <begin position="50"/>
        <end position="70"/>
    </location>
</feature>
<dbReference type="InterPro" id="IPR037185">
    <property type="entry name" value="EmrE-like"/>
</dbReference>
<keyword evidence="4 6" id="KW-1133">Transmembrane helix</keyword>
<comment type="caution">
    <text evidence="7">The sequence shown here is derived from an EMBL/GenBank/DDBJ whole genome shotgun (WGS) entry which is preliminary data.</text>
</comment>
<dbReference type="RefSeq" id="WP_014266705.1">
    <property type="nucleotide sequence ID" value="NZ_JACHIO010000001.1"/>
</dbReference>
<dbReference type="OMA" id="RQRWIAI"/>
<dbReference type="AlphaFoldDB" id="A0A7W7ZL25"/>
<keyword evidence="5 6" id="KW-0472">Membrane</keyword>
<dbReference type="Gene3D" id="1.10.3730.20">
    <property type="match status" value="1"/>
</dbReference>
<feature type="transmembrane region" description="Helical" evidence="6">
    <location>
        <begin position="103"/>
        <end position="122"/>
    </location>
</feature>
<name>A0A7W7ZL25_9BACT</name>
<dbReference type="GO" id="GO:0005886">
    <property type="term" value="C:plasma membrane"/>
    <property type="evidence" value="ECO:0007669"/>
    <property type="project" value="UniProtKB-SubCell"/>
</dbReference>
<evidence type="ECO:0000256" key="4">
    <source>
        <dbReference type="ARBA" id="ARBA00022989"/>
    </source>
</evidence>
<dbReference type="Proteomes" id="UP000584867">
    <property type="component" value="Unassembled WGS sequence"/>
</dbReference>
<sequence length="123" mass="12936">MTTSSKAALIPWLSLVGSIVIGAGAQVSLKYGTNSRKNATGTLSRYLSPWVGLWAAGFVAATILWLIALAHLDLSYAYPMLGLSYVLVTGMAAFILKEPISRLHWVAVLMIGAGAACIARSGL</sequence>
<keyword evidence="3 6" id="KW-0812">Transmembrane</keyword>
<protein>
    <submittedName>
        <fullName evidence="7">Undecaprenyl phosphate-alpha-L-ara4N flippase subunit ArnE</fullName>
    </submittedName>
</protein>
<proteinExistence type="predicted"/>
<organism evidence="7 8">
    <name type="scientific">Granulicella mallensis</name>
    <dbReference type="NCBI Taxonomy" id="940614"/>
    <lineage>
        <taxon>Bacteria</taxon>
        <taxon>Pseudomonadati</taxon>
        <taxon>Acidobacteriota</taxon>
        <taxon>Terriglobia</taxon>
        <taxon>Terriglobales</taxon>
        <taxon>Acidobacteriaceae</taxon>
        <taxon>Granulicella</taxon>
    </lineage>
</organism>
<evidence type="ECO:0000256" key="3">
    <source>
        <dbReference type="ARBA" id="ARBA00022692"/>
    </source>
</evidence>
<dbReference type="PANTHER" id="PTHR30561:SF9">
    <property type="entry name" value="4-AMINO-4-DEOXY-L-ARABINOSE-PHOSPHOUNDECAPRENOL FLIPPASE SUBUNIT ARNF-RELATED"/>
    <property type="match status" value="1"/>
</dbReference>
<evidence type="ECO:0000256" key="1">
    <source>
        <dbReference type="ARBA" id="ARBA00004651"/>
    </source>
</evidence>
<evidence type="ECO:0000313" key="8">
    <source>
        <dbReference type="Proteomes" id="UP000584867"/>
    </source>
</evidence>
<reference evidence="7 8" key="1">
    <citation type="submission" date="2020-08" db="EMBL/GenBank/DDBJ databases">
        <title>Genomic Encyclopedia of Type Strains, Phase IV (KMG-V): Genome sequencing to study the core and pangenomes of soil and plant-associated prokaryotes.</title>
        <authorList>
            <person name="Whitman W."/>
        </authorList>
    </citation>
    <scope>NUCLEOTIDE SEQUENCE [LARGE SCALE GENOMIC DNA]</scope>
    <source>
        <strain evidence="7 8">X5P3</strain>
    </source>
</reference>
<comment type="subcellular location">
    <subcellularLocation>
        <location evidence="1">Cell membrane</location>
        <topology evidence="1">Multi-pass membrane protein</topology>
    </subcellularLocation>
</comment>
<feature type="transmembrane region" description="Helical" evidence="6">
    <location>
        <begin position="76"/>
        <end position="96"/>
    </location>
</feature>
<dbReference type="SUPFAM" id="SSF103481">
    <property type="entry name" value="Multidrug resistance efflux transporter EmrE"/>
    <property type="match status" value="1"/>
</dbReference>
<feature type="transmembrane region" description="Helical" evidence="6">
    <location>
        <begin position="12"/>
        <end position="29"/>
    </location>
</feature>
<evidence type="ECO:0000256" key="2">
    <source>
        <dbReference type="ARBA" id="ARBA00022475"/>
    </source>
</evidence>
<dbReference type="InterPro" id="IPR000390">
    <property type="entry name" value="Small_drug/metabolite_transptr"/>
</dbReference>